<dbReference type="InterPro" id="IPR013216">
    <property type="entry name" value="Methyltransf_11"/>
</dbReference>
<dbReference type="Gene3D" id="3.40.50.150">
    <property type="entry name" value="Vaccinia Virus protein VP39"/>
    <property type="match status" value="1"/>
</dbReference>
<evidence type="ECO:0000313" key="6">
    <source>
        <dbReference type="Proteomes" id="UP000469215"/>
    </source>
</evidence>
<feature type="domain" description="Methyltransferase type 11" evidence="4">
    <location>
        <begin position="50"/>
        <end position="134"/>
    </location>
</feature>
<dbReference type="InterPro" id="IPR029063">
    <property type="entry name" value="SAM-dependent_MTases_sf"/>
</dbReference>
<dbReference type="PANTHER" id="PTHR44942:SF4">
    <property type="entry name" value="METHYLTRANSFERASE TYPE 11 DOMAIN-CONTAINING PROTEIN"/>
    <property type="match status" value="1"/>
</dbReference>
<dbReference type="InterPro" id="IPR051052">
    <property type="entry name" value="Diverse_substrate_MTase"/>
</dbReference>
<organism evidence="5 6">
    <name type="scientific">Brevibacterium rongguiense</name>
    <dbReference type="NCBI Taxonomy" id="2695267"/>
    <lineage>
        <taxon>Bacteria</taxon>
        <taxon>Bacillati</taxon>
        <taxon>Actinomycetota</taxon>
        <taxon>Actinomycetes</taxon>
        <taxon>Micrococcales</taxon>
        <taxon>Brevibacteriaceae</taxon>
        <taxon>Brevibacterium</taxon>
    </lineage>
</organism>
<comment type="caution">
    <text evidence="5">The sequence shown here is derived from an EMBL/GenBank/DDBJ whole genome shotgun (WGS) entry which is preliminary data.</text>
</comment>
<sequence>MDHPRLSPQAKRAYGRGFGADAAAYDAVRPGYPAEALTRLVDLAAGRPVLDVGAGTGKLSAGLAARGCEVTAVDPDRAALARNPVPGLLGTAEALPVASGAFGLATAAQAWHWFDAPSAAAELRRALVPGGATAIVVNQLDVRLDWVLRLSRIMHAGDVYRPSWRPELPGFGPSSVEVVEFRQEMSVERAVELAATRSYWLRSDEATRARVAGNIRDFLGREHPMPEPFGLPYLCLLAVARPRS</sequence>
<name>A0A6N9H500_9MICO</name>
<dbReference type="RefSeq" id="WP_160952354.1">
    <property type="nucleotide sequence ID" value="NZ_WWEQ01000007.1"/>
</dbReference>
<protein>
    <submittedName>
        <fullName evidence="5">Methyltransferase domain-containing protein</fullName>
    </submittedName>
</protein>
<evidence type="ECO:0000259" key="4">
    <source>
        <dbReference type="Pfam" id="PF08241"/>
    </source>
</evidence>
<dbReference type="AlphaFoldDB" id="A0A6N9H500"/>
<dbReference type="CDD" id="cd02440">
    <property type="entry name" value="AdoMet_MTases"/>
    <property type="match status" value="1"/>
</dbReference>
<evidence type="ECO:0000256" key="2">
    <source>
        <dbReference type="ARBA" id="ARBA00022603"/>
    </source>
</evidence>
<dbReference type="GO" id="GO:0032259">
    <property type="term" value="P:methylation"/>
    <property type="evidence" value="ECO:0007669"/>
    <property type="project" value="UniProtKB-KW"/>
</dbReference>
<keyword evidence="6" id="KW-1185">Reference proteome</keyword>
<keyword evidence="2 5" id="KW-0489">Methyltransferase</keyword>
<gene>
    <name evidence="5" type="ORF">GSY69_02670</name>
</gene>
<dbReference type="Proteomes" id="UP000469215">
    <property type="component" value="Unassembled WGS sequence"/>
</dbReference>
<reference evidence="5 6" key="1">
    <citation type="submission" date="2020-01" db="EMBL/GenBank/DDBJ databases">
        <authorList>
            <person name="Deng T."/>
        </authorList>
    </citation>
    <scope>NUCLEOTIDE SEQUENCE [LARGE SCALE GENOMIC DNA]</scope>
    <source>
        <strain evidence="5 6">5221</strain>
    </source>
</reference>
<accession>A0A6N9H500</accession>
<dbReference type="EMBL" id="WWEQ01000007">
    <property type="protein sequence ID" value="MYM18911.1"/>
    <property type="molecule type" value="Genomic_DNA"/>
</dbReference>
<evidence type="ECO:0000256" key="3">
    <source>
        <dbReference type="ARBA" id="ARBA00022679"/>
    </source>
</evidence>
<comment type="similarity">
    <text evidence="1">Belongs to the methyltransferase superfamily.</text>
</comment>
<keyword evidence="3 5" id="KW-0808">Transferase</keyword>
<dbReference type="PANTHER" id="PTHR44942">
    <property type="entry name" value="METHYLTRANSF_11 DOMAIN-CONTAINING PROTEIN"/>
    <property type="match status" value="1"/>
</dbReference>
<dbReference type="Pfam" id="PF08241">
    <property type="entry name" value="Methyltransf_11"/>
    <property type="match status" value="1"/>
</dbReference>
<evidence type="ECO:0000256" key="1">
    <source>
        <dbReference type="ARBA" id="ARBA00008361"/>
    </source>
</evidence>
<evidence type="ECO:0000313" key="5">
    <source>
        <dbReference type="EMBL" id="MYM18911.1"/>
    </source>
</evidence>
<dbReference type="SUPFAM" id="SSF53335">
    <property type="entry name" value="S-adenosyl-L-methionine-dependent methyltransferases"/>
    <property type="match status" value="1"/>
</dbReference>
<proteinExistence type="inferred from homology"/>
<dbReference type="GO" id="GO:0008757">
    <property type="term" value="F:S-adenosylmethionine-dependent methyltransferase activity"/>
    <property type="evidence" value="ECO:0007669"/>
    <property type="project" value="InterPro"/>
</dbReference>